<dbReference type="SUPFAM" id="SSF55729">
    <property type="entry name" value="Acyl-CoA N-acyltransferases (Nat)"/>
    <property type="match status" value="1"/>
</dbReference>
<dbReference type="RefSeq" id="WP_054823463.1">
    <property type="nucleotide sequence ID" value="NZ_CP033137.1"/>
</dbReference>
<evidence type="ECO:0000313" key="5">
    <source>
        <dbReference type="Proteomes" id="UP000390336"/>
    </source>
</evidence>
<organism evidence="3 5">
    <name type="scientific">Vibrio owensii</name>
    <dbReference type="NCBI Taxonomy" id="696485"/>
    <lineage>
        <taxon>Bacteria</taxon>
        <taxon>Pseudomonadati</taxon>
        <taxon>Pseudomonadota</taxon>
        <taxon>Gammaproteobacteria</taxon>
        <taxon>Vibrionales</taxon>
        <taxon>Vibrionaceae</taxon>
        <taxon>Vibrio</taxon>
    </lineage>
</organism>
<dbReference type="Pfam" id="PF00583">
    <property type="entry name" value="Acetyltransf_1"/>
    <property type="match status" value="1"/>
</dbReference>
<dbReference type="InterPro" id="IPR016181">
    <property type="entry name" value="Acyl_CoA_acyltransferase"/>
</dbReference>
<feature type="domain" description="N-acetyltransferase" evidence="1">
    <location>
        <begin position="3"/>
        <end position="163"/>
    </location>
</feature>
<sequence>MKIEVHEISPNEKELIQNLLQFYEYEFSIYEEDDVDEKGYFEIADVDEYFEIKEYTPLVVRVLGQPAGFVIVNSDPSAEQGRFLIEEFFIMKRFQQKGVGSDVASQVFDMFGQDWVVRVISENVKGQSFWKKVIGHYTDGDFSVEVFNDESWEGPIYTFSKPK</sequence>
<reference evidence="3 5" key="1">
    <citation type="journal article" date="2015" name="Genome Announc.">
        <title>Draft Genome Sequence of Vibrio owensii Strain SH-14, Which Causes Shrimp Acute Hepatopancreatic Necrosis Disease.</title>
        <authorList>
            <person name="Liu L."/>
            <person name="Xiao J."/>
            <person name="Xia X."/>
            <person name="Pan Y."/>
            <person name="Yan S."/>
            <person name="Wang Y."/>
        </authorList>
    </citation>
    <scope>NUCLEOTIDE SEQUENCE [LARGE SCALE GENOMIC DNA]</scope>
    <source>
        <strain evidence="3 5">SH14</strain>
    </source>
</reference>
<reference evidence="2 4" key="2">
    <citation type="submission" date="2018-10" db="EMBL/GenBank/DDBJ databases">
        <title>Whole Genome of Vibrio owensii strain 170502, isolated from Acute Hepatopancreatic Necrosis Disease (AHPND) shrimp.</title>
        <authorList>
            <person name="Yan M."/>
            <person name="Wang X."/>
            <person name="Wang Y."/>
        </authorList>
    </citation>
    <scope>NUCLEOTIDE SEQUENCE [LARGE SCALE GENOMIC DNA]</scope>
    <source>
        <strain evidence="2 4">1700302</strain>
    </source>
</reference>
<protein>
    <submittedName>
        <fullName evidence="3">GNAT family N-acetyltransferase</fullName>
    </submittedName>
</protein>
<keyword evidence="4" id="KW-1185">Reference proteome</keyword>
<evidence type="ECO:0000259" key="1">
    <source>
        <dbReference type="PROSITE" id="PS51186"/>
    </source>
</evidence>
<dbReference type="Proteomes" id="UP000390336">
    <property type="component" value="Chromosome 1"/>
</dbReference>
<dbReference type="AlphaFoldDB" id="A0AAP9GBH5"/>
<name>A0AAP9GBH5_9VIBR</name>
<dbReference type="Gene3D" id="3.40.630.30">
    <property type="match status" value="1"/>
</dbReference>
<dbReference type="EMBL" id="CP033137">
    <property type="protein sequence ID" value="AYO14248.1"/>
    <property type="molecule type" value="Genomic_DNA"/>
</dbReference>
<evidence type="ECO:0000313" key="4">
    <source>
        <dbReference type="Proteomes" id="UP000272136"/>
    </source>
</evidence>
<reference evidence="3" key="3">
    <citation type="submission" date="2019-11" db="EMBL/GenBank/DDBJ databases">
        <title>Complete genome sequence of Vibrio owensii SH-14 isolated from shrimp with acute hepatopancreatic necrosis diease.</title>
        <authorList>
            <person name="Liang X."/>
            <person name="Wang Y."/>
        </authorList>
    </citation>
    <scope>NUCLEOTIDE SEQUENCE</scope>
    <source>
        <strain evidence="3">SH14</strain>
    </source>
</reference>
<proteinExistence type="predicted"/>
<dbReference type="EMBL" id="CP045859">
    <property type="protein sequence ID" value="QGH46910.1"/>
    <property type="molecule type" value="Genomic_DNA"/>
</dbReference>
<evidence type="ECO:0000313" key="2">
    <source>
        <dbReference type="EMBL" id="AYO14248.1"/>
    </source>
</evidence>
<dbReference type="Proteomes" id="UP000272136">
    <property type="component" value="Chromosome 1"/>
</dbReference>
<gene>
    <name evidence="3" type="ORF">APZ19_07420</name>
    <name evidence="2" type="ORF">D0812_07475</name>
</gene>
<accession>A0AAP9GBH5</accession>
<evidence type="ECO:0000313" key="3">
    <source>
        <dbReference type="EMBL" id="QGH46910.1"/>
    </source>
</evidence>
<dbReference type="PROSITE" id="PS51186">
    <property type="entry name" value="GNAT"/>
    <property type="match status" value="1"/>
</dbReference>
<dbReference type="GO" id="GO:0016747">
    <property type="term" value="F:acyltransferase activity, transferring groups other than amino-acyl groups"/>
    <property type="evidence" value="ECO:0007669"/>
    <property type="project" value="InterPro"/>
</dbReference>
<dbReference type="InterPro" id="IPR000182">
    <property type="entry name" value="GNAT_dom"/>
</dbReference>